<keyword evidence="2" id="KW-0328">Glycosyltransferase</keyword>
<sequence length="193" mass="21655">MTAVSVVIPSNRERVLTTDSIPDRPDVEVQVRRDEGLNRARNAGVANASHDVVLILDDDLIFETAWFDRVVDRVAAEPRTVVTVRGTGILPQVSWPEGFTPGMGRVMGFRKEAWQDTGGFPVPCSHGGDTDFLMSAFEAGYTVVGIDHEFEHRDNDEDHYSLLDNLRWLAMLLRRHPRLVAPRLPAILAEKLR</sequence>
<dbReference type="CDD" id="cd00761">
    <property type="entry name" value="Glyco_tranf_GTA_type"/>
    <property type="match status" value="1"/>
</dbReference>
<proteinExistence type="predicted"/>
<dbReference type="RefSeq" id="WP_390219353.1">
    <property type="nucleotide sequence ID" value="NZ_JBHTAG010000003.1"/>
</dbReference>
<evidence type="ECO:0000313" key="3">
    <source>
        <dbReference type="Proteomes" id="UP001596388"/>
    </source>
</evidence>
<keyword evidence="2" id="KW-0808">Transferase</keyword>
<dbReference type="EMBL" id="JBHTAG010000003">
    <property type="protein sequence ID" value="MFC7098336.1"/>
    <property type="molecule type" value="Genomic_DNA"/>
</dbReference>
<evidence type="ECO:0000259" key="1">
    <source>
        <dbReference type="Pfam" id="PF00535"/>
    </source>
</evidence>
<dbReference type="Proteomes" id="UP001596388">
    <property type="component" value="Unassembled WGS sequence"/>
</dbReference>
<name>A0ABD5X5Q2_9EURY</name>
<dbReference type="GO" id="GO:0016757">
    <property type="term" value="F:glycosyltransferase activity"/>
    <property type="evidence" value="ECO:0007669"/>
    <property type="project" value="UniProtKB-KW"/>
</dbReference>
<dbReference type="Gene3D" id="3.90.550.10">
    <property type="entry name" value="Spore Coat Polysaccharide Biosynthesis Protein SpsA, Chain A"/>
    <property type="match status" value="1"/>
</dbReference>
<protein>
    <submittedName>
        <fullName evidence="2">Glycosyltransferase</fullName>
        <ecNumber evidence="2">2.4.-.-</ecNumber>
    </submittedName>
</protein>
<gene>
    <name evidence="2" type="ORF">ACFQKD_13575</name>
</gene>
<feature type="domain" description="Glycosyltransferase 2-like" evidence="1">
    <location>
        <begin position="29"/>
        <end position="85"/>
    </location>
</feature>
<dbReference type="Pfam" id="PF00535">
    <property type="entry name" value="Glycos_transf_2"/>
    <property type="match status" value="1"/>
</dbReference>
<organism evidence="2 3">
    <name type="scientific">Halobaculum marinum</name>
    <dbReference type="NCBI Taxonomy" id="3031996"/>
    <lineage>
        <taxon>Archaea</taxon>
        <taxon>Methanobacteriati</taxon>
        <taxon>Methanobacteriota</taxon>
        <taxon>Stenosarchaea group</taxon>
        <taxon>Halobacteria</taxon>
        <taxon>Halobacteriales</taxon>
        <taxon>Haloferacaceae</taxon>
        <taxon>Halobaculum</taxon>
    </lineage>
</organism>
<evidence type="ECO:0000313" key="2">
    <source>
        <dbReference type="EMBL" id="MFC7098336.1"/>
    </source>
</evidence>
<accession>A0ABD5X5Q2</accession>
<dbReference type="InterPro" id="IPR001173">
    <property type="entry name" value="Glyco_trans_2-like"/>
</dbReference>
<dbReference type="EC" id="2.4.-.-" evidence="2"/>
<reference evidence="2 3" key="1">
    <citation type="journal article" date="2019" name="Int. J. Syst. Evol. Microbiol.">
        <title>The Global Catalogue of Microorganisms (GCM) 10K type strain sequencing project: providing services to taxonomists for standard genome sequencing and annotation.</title>
        <authorList>
            <consortium name="The Broad Institute Genomics Platform"/>
            <consortium name="The Broad Institute Genome Sequencing Center for Infectious Disease"/>
            <person name="Wu L."/>
            <person name="Ma J."/>
        </authorList>
    </citation>
    <scope>NUCLEOTIDE SEQUENCE [LARGE SCALE GENOMIC DNA]</scope>
    <source>
        <strain evidence="2 3">DT55</strain>
    </source>
</reference>
<dbReference type="SUPFAM" id="SSF53448">
    <property type="entry name" value="Nucleotide-diphospho-sugar transferases"/>
    <property type="match status" value="1"/>
</dbReference>
<dbReference type="AlphaFoldDB" id="A0ABD5X5Q2"/>
<keyword evidence="3" id="KW-1185">Reference proteome</keyword>
<comment type="caution">
    <text evidence="2">The sequence shown here is derived from an EMBL/GenBank/DDBJ whole genome shotgun (WGS) entry which is preliminary data.</text>
</comment>
<dbReference type="InterPro" id="IPR029044">
    <property type="entry name" value="Nucleotide-diphossugar_trans"/>
</dbReference>